<sequence>MTIELGNITFDCDNAQTLATFYAELLGREVNPDASELFATVAGSPILMFLKVDDKTPGKNVIHLDLHAVDWQEEIARAVSIGAKHIGDFNEYGTEWATLADPEGNLFDIGRG</sequence>
<dbReference type="Proteomes" id="UP000612956">
    <property type="component" value="Unassembled WGS sequence"/>
</dbReference>
<reference evidence="2" key="1">
    <citation type="journal article" date="2014" name="Int. J. Syst. Evol. Microbiol.">
        <title>Complete genome sequence of Corynebacterium casei LMG S-19264T (=DSM 44701T), isolated from a smear-ripened cheese.</title>
        <authorList>
            <consortium name="US DOE Joint Genome Institute (JGI-PGF)"/>
            <person name="Walter F."/>
            <person name="Albersmeier A."/>
            <person name="Kalinowski J."/>
            <person name="Ruckert C."/>
        </authorList>
    </citation>
    <scope>NUCLEOTIDE SEQUENCE</scope>
    <source>
        <strain evidence="2">CGMCC 4.7278</strain>
    </source>
</reference>
<gene>
    <name evidence="2" type="ORF">GCM10011591_36760</name>
</gene>
<organism evidence="2 3">
    <name type="scientific">Nocardia camponoti</name>
    <dbReference type="NCBI Taxonomy" id="1616106"/>
    <lineage>
        <taxon>Bacteria</taxon>
        <taxon>Bacillati</taxon>
        <taxon>Actinomycetota</taxon>
        <taxon>Actinomycetes</taxon>
        <taxon>Mycobacteriales</taxon>
        <taxon>Nocardiaceae</taxon>
        <taxon>Nocardia</taxon>
    </lineage>
</organism>
<evidence type="ECO:0000259" key="1">
    <source>
        <dbReference type="PROSITE" id="PS51819"/>
    </source>
</evidence>
<evidence type="ECO:0000313" key="2">
    <source>
        <dbReference type="EMBL" id="GGK61035.1"/>
    </source>
</evidence>
<comment type="caution">
    <text evidence="2">The sequence shown here is derived from an EMBL/GenBank/DDBJ whole genome shotgun (WGS) entry which is preliminary data.</text>
</comment>
<dbReference type="PANTHER" id="PTHR35908:SF1">
    <property type="entry name" value="CONSERVED PROTEIN"/>
    <property type="match status" value="1"/>
</dbReference>
<dbReference type="AlphaFoldDB" id="A0A917VBX5"/>
<accession>A0A917VBX5</accession>
<dbReference type="SUPFAM" id="SSF54593">
    <property type="entry name" value="Glyoxalase/Bleomycin resistance protein/Dihydroxybiphenyl dioxygenase"/>
    <property type="match status" value="1"/>
</dbReference>
<dbReference type="EMBL" id="BMMW01000003">
    <property type="protein sequence ID" value="GGK61035.1"/>
    <property type="molecule type" value="Genomic_DNA"/>
</dbReference>
<feature type="domain" description="VOC" evidence="1">
    <location>
        <begin position="4"/>
        <end position="112"/>
    </location>
</feature>
<dbReference type="Gene3D" id="3.10.180.10">
    <property type="entry name" value="2,3-Dihydroxybiphenyl 1,2-Dioxygenase, domain 1"/>
    <property type="match status" value="1"/>
</dbReference>
<dbReference type="InterPro" id="IPR029068">
    <property type="entry name" value="Glyas_Bleomycin-R_OHBP_Dase"/>
</dbReference>
<protein>
    <submittedName>
        <fullName evidence="2">Glyoxalase</fullName>
    </submittedName>
</protein>
<dbReference type="InterPro" id="IPR037523">
    <property type="entry name" value="VOC_core"/>
</dbReference>
<dbReference type="Pfam" id="PF18029">
    <property type="entry name" value="Glyoxalase_6"/>
    <property type="match status" value="1"/>
</dbReference>
<proteinExistence type="predicted"/>
<keyword evidence="3" id="KW-1185">Reference proteome</keyword>
<dbReference type="PROSITE" id="PS51819">
    <property type="entry name" value="VOC"/>
    <property type="match status" value="1"/>
</dbReference>
<dbReference type="RefSeq" id="WP_188830194.1">
    <property type="nucleotide sequence ID" value="NZ_BMMW01000003.1"/>
</dbReference>
<dbReference type="InterPro" id="IPR041581">
    <property type="entry name" value="Glyoxalase_6"/>
</dbReference>
<reference evidence="2" key="2">
    <citation type="submission" date="2020-09" db="EMBL/GenBank/DDBJ databases">
        <authorList>
            <person name="Sun Q."/>
            <person name="Zhou Y."/>
        </authorList>
    </citation>
    <scope>NUCLEOTIDE SEQUENCE</scope>
    <source>
        <strain evidence="2">CGMCC 4.7278</strain>
    </source>
</reference>
<name>A0A917VBX5_9NOCA</name>
<dbReference type="PANTHER" id="PTHR35908">
    <property type="entry name" value="HYPOTHETICAL FUSION PROTEIN"/>
    <property type="match status" value="1"/>
</dbReference>
<evidence type="ECO:0000313" key="3">
    <source>
        <dbReference type="Proteomes" id="UP000612956"/>
    </source>
</evidence>